<dbReference type="PROSITE" id="PS51930">
    <property type="entry name" value="BMC_2"/>
    <property type="match status" value="1"/>
</dbReference>
<keyword evidence="2" id="KW-1283">Bacterial microcompartment</keyword>
<feature type="domain" description="BMC" evidence="4">
    <location>
        <begin position="4"/>
        <end position="97"/>
    </location>
</feature>
<dbReference type="SUPFAM" id="SSF143414">
    <property type="entry name" value="CcmK-like"/>
    <property type="match status" value="1"/>
</dbReference>
<dbReference type="InterPro" id="IPR037233">
    <property type="entry name" value="CcmK-like_sf"/>
</dbReference>
<evidence type="ECO:0000313" key="5">
    <source>
        <dbReference type="EMBL" id="GKX28166.1"/>
    </source>
</evidence>
<evidence type="ECO:0000313" key="6">
    <source>
        <dbReference type="Proteomes" id="UP001144256"/>
    </source>
</evidence>
<evidence type="ECO:0000259" key="4">
    <source>
        <dbReference type="PROSITE" id="PS51930"/>
    </source>
</evidence>
<dbReference type="Gene3D" id="3.30.70.1710">
    <property type="match status" value="1"/>
</dbReference>
<dbReference type="AlphaFoldDB" id="A0A9W5Y950"/>
<reference evidence="5" key="1">
    <citation type="submission" date="2022-06" db="EMBL/GenBank/DDBJ databases">
        <title>Vallitalea longa sp. nov., an anaerobic bacterium isolated from marine sediment.</title>
        <authorList>
            <person name="Hirano S."/>
            <person name="Terahara T."/>
            <person name="Mori K."/>
            <person name="Hamada M."/>
            <person name="Matsumoto R."/>
            <person name="Kobayashi T."/>
        </authorList>
    </citation>
    <scope>NUCLEOTIDE SEQUENCE</scope>
    <source>
        <strain evidence="5">SH18-1</strain>
    </source>
</reference>
<dbReference type="GO" id="GO:0031469">
    <property type="term" value="C:bacterial microcompartment"/>
    <property type="evidence" value="ECO:0007669"/>
    <property type="project" value="UniProtKB-SubCell"/>
</dbReference>
<comment type="similarity">
    <text evidence="3">Belongs to the bacterial microcompartments protein family.</text>
</comment>
<dbReference type="Pfam" id="PF00936">
    <property type="entry name" value="BMC"/>
    <property type="match status" value="1"/>
</dbReference>
<organism evidence="5 6">
    <name type="scientific">Vallitalea longa</name>
    <dbReference type="NCBI Taxonomy" id="2936439"/>
    <lineage>
        <taxon>Bacteria</taxon>
        <taxon>Bacillati</taxon>
        <taxon>Bacillota</taxon>
        <taxon>Clostridia</taxon>
        <taxon>Lachnospirales</taxon>
        <taxon>Vallitaleaceae</taxon>
        <taxon>Vallitalea</taxon>
    </lineage>
</organism>
<name>A0A9W5Y950_9FIRM</name>
<protein>
    <recommendedName>
        <fullName evidence="4">BMC domain-containing protein</fullName>
    </recommendedName>
</protein>
<dbReference type="PANTHER" id="PTHR33941:SF11">
    <property type="entry name" value="BACTERIAL MICROCOMPARTMENT SHELL PROTEIN PDUJ"/>
    <property type="match status" value="1"/>
</dbReference>
<proteinExistence type="inferred from homology"/>
<dbReference type="EMBL" id="BRLB01000001">
    <property type="protein sequence ID" value="GKX28166.1"/>
    <property type="molecule type" value="Genomic_DNA"/>
</dbReference>
<evidence type="ECO:0000256" key="3">
    <source>
        <dbReference type="PROSITE-ProRule" id="PRU01278"/>
    </source>
</evidence>
<dbReference type="PANTHER" id="PTHR33941">
    <property type="entry name" value="PROPANEDIOL UTILIZATION PROTEIN PDUA"/>
    <property type="match status" value="1"/>
</dbReference>
<comment type="caution">
    <text evidence="5">The sequence shown here is derived from an EMBL/GenBank/DDBJ whole genome shotgun (WGS) entry which is preliminary data.</text>
</comment>
<comment type="subcellular location">
    <subcellularLocation>
        <location evidence="1">Bacterial microcompartment</location>
    </subcellularLocation>
</comment>
<accession>A0A9W5Y950</accession>
<evidence type="ECO:0000256" key="2">
    <source>
        <dbReference type="ARBA" id="ARBA00024446"/>
    </source>
</evidence>
<dbReference type="InterPro" id="IPR000249">
    <property type="entry name" value="BMC_dom"/>
</dbReference>
<dbReference type="RefSeq" id="WP_281812183.1">
    <property type="nucleotide sequence ID" value="NZ_BRLB01000001.1"/>
</dbReference>
<dbReference type="SMART" id="SM00877">
    <property type="entry name" value="BMC"/>
    <property type="match status" value="1"/>
</dbReference>
<dbReference type="InterPro" id="IPR050575">
    <property type="entry name" value="BMC_shell"/>
</dbReference>
<dbReference type="InterPro" id="IPR044872">
    <property type="entry name" value="CcmK/CsoS1_BMC"/>
</dbReference>
<evidence type="ECO:0000256" key="1">
    <source>
        <dbReference type="ARBA" id="ARBA00024322"/>
    </source>
</evidence>
<dbReference type="CDD" id="cd06169">
    <property type="entry name" value="BMC"/>
    <property type="match status" value="1"/>
</dbReference>
<sequence length="103" mass="10866">MNQAVGLLEVFGLVAGFVAADAACKAGDVTIESFDKNKPLNADKLPVPLLVCLKIRGGIDDVKVAIEAAENAANNISGVYSKHLIARPTEETEKMLNLNCLKG</sequence>
<gene>
    <name evidence="5" type="ORF">SH1V18_06460</name>
</gene>
<keyword evidence="6" id="KW-1185">Reference proteome</keyword>
<dbReference type="Proteomes" id="UP001144256">
    <property type="component" value="Unassembled WGS sequence"/>
</dbReference>